<dbReference type="AlphaFoldDB" id="A0A6J7XUC3"/>
<feature type="domain" description="AMP-binding enzyme C-terminal" evidence="3">
    <location>
        <begin position="266"/>
        <end position="336"/>
    </location>
</feature>
<dbReference type="GO" id="GO:0031956">
    <property type="term" value="F:medium-chain fatty acid-CoA ligase activity"/>
    <property type="evidence" value="ECO:0007669"/>
    <property type="project" value="TreeGrafter"/>
</dbReference>
<evidence type="ECO:0000256" key="1">
    <source>
        <dbReference type="ARBA" id="ARBA00006432"/>
    </source>
</evidence>
<dbReference type="PANTHER" id="PTHR43201:SF8">
    <property type="entry name" value="ACYL-COA SYNTHETASE FAMILY MEMBER 3"/>
    <property type="match status" value="1"/>
</dbReference>
<gene>
    <name evidence="4" type="ORF">UFOPK3554_00264</name>
</gene>
<reference evidence="4" key="1">
    <citation type="submission" date="2020-05" db="EMBL/GenBank/DDBJ databases">
        <authorList>
            <person name="Chiriac C."/>
            <person name="Salcher M."/>
            <person name="Ghai R."/>
            <person name="Kavagutti S V."/>
        </authorList>
    </citation>
    <scope>NUCLEOTIDE SEQUENCE</scope>
</reference>
<dbReference type="GO" id="GO:0006631">
    <property type="term" value="P:fatty acid metabolic process"/>
    <property type="evidence" value="ECO:0007669"/>
    <property type="project" value="TreeGrafter"/>
</dbReference>
<comment type="similarity">
    <text evidence="1">Belongs to the ATP-dependent AMP-binding enzyme family.</text>
</comment>
<dbReference type="InterPro" id="IPR042099">
    <property type="entry name" value="ANL_N_sf"/>
</dbReference>
<feature type="domain" description="AMP-dependent synthetase/ligase" evidence="2">
    <location>
        <begin position="47"/>
        <end position="247"/>
    </location>
</feature>
<dbReference type="Pfam" id="PF13193">
    <property type="entry name" value="AMP-binding_C"/>
    <property type="match status" value="1"/>
</dbReference>
<organism evidence="4">
    <name type="scientific">freshwater metagenome</name>
    <dbReference type="NCBI Taxonomy" id="449393"/>
    <lineage>
        <taxon>unclassified sequences</taxon>
        <taxon>metagenomes</taxon>
        <taxon>ecological metagenomes</taxon>
    </lineage>
</organism>
<dbReference type="Pfam" id="PF00501">
    <property type="entry name" value="AMP-binding"/>
    <property type="match status" value="1"/>
</dbReference>
<dbReference type="PANTHER" id="PTHR43201">
    <property type="entry name" value="ACYL-COA SYNTHETASE"/>
    <property type="match status" value="1"/>
</dbReference>
<evidence type="ECO:0000259" key="2">
    <source>
        <dbReference type="Pfam" id="PF00501"/>
    </source>
</evidence>
<evidence type="ECO:0000313" key="4">
    <source>
        <dbReference type="EMBL" id="CAB5239417.1"/>
    </source>
</evidence>
<dbReference type="SUPFAM" id="SSF56801">
    <property type="entry name" value="Acetyl-CoA synthetase-like"/>
    <property type="match status" value="1"/>
</dbReference>
<dbReference type="Gene3D" id="3.30.300.30">
    <property type="match status" value="1"/>
</dbReference>
<accession>A0A6J7XUC3</accession>
<dbReference type="EMBL" id="CAFBSG010000003">
    <property type="protein sequence ID" value="CAB5239417.1"/>
    <property type="molecule type" value="Genomic_DNA"/>
</dbReference>
<dbReference type="Gene3D" id="3.40.50.12780">
    <property type="entry name" value="N-terminal domain of ligase-like"/>
    <property type="match status" value="1"/>
</dbReference>
<protein>
    <submittedName>
        <fullName evidence="4">Unannotated protein</fullName>
    </submittedName>
</protein>
<dbReference type="InterPro" id="IPR045851">
    <property type="entry name" value="AMP-bd_C_sf"/>
</dbReference>
<name>A0A6J7XUC3_9ZZZZ</name>
<evidence type="ECO:0000259" key="3">
    <source>
        <dbReference type="Pfam" id="PF13193"/>
    </source>
</evidence>
<dbReference type="InterPro" id="IPR000873">
    <property type="entry name" value="AMP-dep_synth/lig_dom"/>
</dbReference>
<dbReference type="InterPro" id="IPR025110">
    <property type="entry name" value="AMP-bd_C"/>
</dbReference>
<sequence>MDTSSQRELRLVASGEPIADLMSDLAKALVGTGPALGFGDVHSTTVTSRVAVLVATSASTGPSKEIGLSAAAVLASAKASHNFLGARHGQRWSLLLPLTHIAGVNILVRSLELGTFPLDLRNHKGQFPQADFTAIVPTQLFKALNSDPNLMQHLLSAKGVLVGGAALTETLKKQAREAGINVVTTYGSSETSGGCVYDGRPLDGVTFKINNDKRIRISGPVLAEDIKGDWYQSEDLGEIVDGELIVLGRADDVIISGGENISLNAIESSLAKEFPTLQVAAFSVPDSLWGEALHLAVVGQFEPSTISEFLDRSVGSFAKPKSIHTLDALPLSSIGKVDRNALADRFTS</sequence>
<proteinExistence type="inferred from homology"/>